<feature type="compositionally biased region" description="Low complexity" evidence="1">
    <location>
        <begin position="704"/>
        <end position="717"/>
    </location>
</feature>
<feature type="region of interest" description="Disordered" evidence="1">
    <location>
        <begin position="627"/>
        <end position="682"/>
    </location>
</feature>
<feature type="region of interest" description="Disordered" evidence="1">
    <location>
        <begin position="324"/>
        <end position="556"/>
    </location>
</feature>
<dbReference type="Proteomes" id="UP001285354">
    <property type="component" value="Unassembled WGS sequence"/>
</dbReference>
<feature type="compositionally biased region" description="Polar residues" evidence="1">
    <location>
        <begin position="545"/>
        <end position="556"/>
    </location>
</feature>
<dbReference type="AlphaFoldDB" id="A0AAD9T457"/>
<feature type="compositionally biased region" description="Basic and acidic residues" evidence="1">
    <location>
        <begin position="263"/>
        <end position="281"/>
    </location>
</feature>
<dbReference type="EMBL" id="JAUBYV010000002">
    <property type="protein sequence ID" value="KAK2628528.1"/>
    <property type="molecule type" value="Genomic_DNA"/>
</dbReference>
<feature type="compositionally biased region" description="Basic and acidic residues" evidence="1">
    <location>
        <begin position="193"/>
        <end position="251"/>
    </location>
</feature>
<feature type="compositionally biased region" description="Basic and acidic residues" evidence="1">
    <location>
        <begin position="324"/>
        <end position="338"/>
    </location>
</feature>
<feature type="compositionally biased region" description="Polar residues" evidence="1">
    <location>
        <begin position="478"/>
        <end position="488"/>
    </location>
</feature>
<feature type="compositionally biased region" description="Basic and acidic residues" evidence="1">
    <location>
        <begin position="386"/>
        <end position="403"/>
    </location>
</feature>
<feature type="compositionally biased region" description="Acidic residues" evidence="1">
    <location>
        <begin position="54"/>
        <end position="63"/>
    </location>
</feature>
<name>A0AAD9T457_9HELO</name>
<comment type="caution">
    <text evidence="2">The sequence shown here is derived from an EMBL/GenBank/DDBJ whole genome shotgun (WGS) entry which is preliminary data.</text>
</comment>
<feature type="region of interest" description="Disordered" evidence="1">
    <location>
        <begin position="30"/>
        <end position="90"/>
    </location>
</feature>
<reference evidence="2" key="1">
    <citation type="submission" date="2023-06" db="EMBL/GenBank/DDBJ databases">
        <title>Draft genome of Marssonina rosae.</title>
        <authorList>
            <person name="Cheng Q."/>
        </authorList>
    </citation>
    <scope>NUCLEOTIDE SEQUENCE</scope>
    <source>
        <strain evidence="2">R4</strain>
    </source>
</reference>
<organism evidence="2 3">
    <name type="scientific">Diplocarpon rosae</name>
    <dbReference type="NCBI Taxonomy" id="946125"/>
    <lineage>
        <taxon>Eukaryota</taxon>
        <taxon>Fungi</taxon>
        <taxon>Dikarya</taxon>
        <taxon>Ascomycota</taxon>
        <taxon>Pezizomycotina</taxon>
        <taxon>Leotiomycetes</taxon>
        <taxon>Helotiales</taxon>
        <taxon>Drepanopezizaceae</taxon>
        <taxon>Diplocarpon</taxon>
    </lineage>
</organism>
<evidence type="ECO:0008006" key="4">
    <source>
        <dbReference type="Google" id="ProtNLM"/>
    </source>
</evidence>
<feature type="compositionally biased region" description="Polar residues" evidence="1">
    <location>
        <begin position="591"/>
        <end position="603"/>
    </location>
</feature>
<keyword evidence="3" id="KW-1185">Reference proteome</keyword>
<feature type="compositionally biased region" description="Polar residues" evidence="1">
    <location>
        <begin position="375"/>
        <end position="384"/>
    </location>
</feature>
<feature type="compositionally biased region" description="Polar residues" evidence="1">
    <location>
        <begin position="431"/>
        <end position="444"/>
    </location>
</feature>
<proteinExistence type="predicted"/>
<protein>
    <recommendedName>
        <fullName evidence="4">Myb-like domain-containing protein</fullName>
    </recommendedName>
</protein>
<feature type="region of interest" description="Disordered" evidence="1">
    <location>
        <begin position="182"/>
        <end position="290"/>
    </location>
</feature>
<feature type="compositionally biased region" description="Basic residues" evidence="1">
    <location>
        <begin position="410"/>
        <end position="425"/>
    </location>
</feature>
<evidence type="ECO:0000313" key="3">
    <source>
        <dbReference type="Proteomes" id="UP001285354"/>
    </source>
</evidence>
<feature type="region of interest" description="Disordered" evidence="1">
    <location>
        <begin position="586"/>
        <end position="605"/>
    </location>
</feature>
<feature type="compositionally biased region" description="Polar residues" evidence="1">
    <location>
        <begin position="454"/>
        <end position="467"/>
    </location>
</feature>
<feature type="compositionally biased region" description="Low complexity" evidence="1">
    <location>
        <begin position="30"/>
        <end position="40"/>
    </location>
</feature>
<accession>A0AAD9T457</accession>
<sequence length="782" mass="83917">MPSLHCSRASKKNKVEISFTNWAMGGSLLSLNTSSSLGSRKSLHKKNKHSSDSGFEDAATDDELPAKPTLAPSVSSKKSHPEQQPDEEKPKEVKIVCAECKDNELPPSEKCGPNCPVCNEECTWEKHMHDKYGCMTCKTCGRGKGWLKDEFHKGRGEYACEKCTPDCETCGRGPLWLSKKWKKTLKRKTKIIQGHEDGKKKDGDGKKGNGGDGEESKEKDQGEKGQDGEKGKDGGNEKDGEKGVEGSKDDGAVEINEGSNNPEPDKSAEPTKNAEPKKDGGDNIWTPEQDATIKEMQAEKKSWKVISEKVGSSKQACIDRFKDLQKSGDSVSEKKDEAVAQEDTQTSSGGAIADAALTDVFASGGRDGWGVDTCITITDASSGDTGIRENQNKDSDKPSETAKKNAQHSNQKKQHGGKKKNKGNKQGKDPASTSGNGGDNNKSSVGDGWGGTNVGNSGDQTTAQKNNDGWGAVADTVGNDQPSAQNNDGWGASVDTAGNDKPADQNNNGWGAVDTSWGDAGGDAEEFNASKSTATPTPPAGGYFTDSNPIATYGNSPNGDSAAAVTAGWGGENNSWVNVDTSDLNGGGGRQQATHPHKPSTSWGCGRGNADDWNNVNTSINNNGNRISNISENKKSNSGWAGNTGEWTTVDENTVPVDNSGGNISWKQPDNPDNNGNSLNQNLHDAANEESRNHGAARTWNQGNAFNKSNSFNFNDSPGRKPYYGKLRPTSVWTADDCMKLEHLDRMYQYKWAHIQKGFYDWTGRMISADLIERKFRDDGAA</sequence>
<gene>
    <name evidence="2" type="ORF">QTJ16_001631</name>
</gene>
<evidence type="ECO:0000313" key="2">
    <source>
        <dbReference type="EMBL" id="KAK2628528.1"/>
    </source>
</evidence>
<feature type="compositionally biased region" description="Basic and acidic residues" evidence="1">
    <location>
        <begin position="79"/>
        <end position="90"/>
    </location>
</feature>
<feature type="compositionally biased region" description="Polar residues" evidence="1">
    <location>
        <begin position="639"/>
        <end position="682"/>
    </location>
</feature>
<feature type="region of interest" description="Disordered" evidence="1">
    <location>
        <begin position="700"/>
        <end position="720"/>
    </location>
</feature>
<evidence type="ECO:0000256" key="1">
    <source>
        <dbReference type="SAM" id="MobiDB-lite"/>
    </source>
</evidence>